<proteinExistence type="predicted"/>
<evidence type="ECO:0000259" key="1">
    <source>
        <dbReference type="Pfam" id="PF07872"/>
    </source>
</evidence>
<dbReference type="InterPro" id="IPR012454">
    <property type="entry name" value="DUF1659"/>
</dbReference>
<name>A0A1G9IDB9_9FIRM</name>
<evidence type="ECO:0000313" key="3">
    <source>
        <dbReference type="Proteomes" id="UP000198718"/>
    </source>
</evidence>
<dbReference type="OrthoDB" id="1956712at2"/>
<feature type="domain" description="DUF1659" evidence="1">
    <location>
        <begin position="2"/>
        <end position="72"/>
    </location>
</feature>
<sequence>MAVMKMNETRNASAQFITGINQDGKETHMTRTIASFKTDADLDSIVEVVAEIGSLFPHPIKGIFMTERCELVV</sequence>
<evidence type="ECO:0000313" key="2">
    <source>
        <dbReference type="EMBL" id="SDL23230.1"/>
    </source>
</evidence>
<dbReference type="AlphaFoldDB" id="A0A1G9IDB9"/>
<dbReference type="STRING" id="393762.SAMN05660472_02837"/>
<accession>A0A1G9IDB9</accession>
<dbReference type="EMBL" id="FNFP01000011">
    <property type="protein sequence ID" value="SDL23230.1"/>
    <property type="molecule type" value="Genomic_DNA"/>
</dbReference>
<gene>
    <name evidence="2" type="ORF">SAMN05660472_02837</name>
</gene>
<organism evidence="2 3">
    <name type="scientific">Natronincola ferrireducens</name>
    <dbReference type="NCBI Taxonomy" id="393762"/>
    <lineage>
        <taxon>Bacteria</taxon>
        <taxon>Bacillati</taxon>
        <taxon>Bacillota</taxon>
        <taxon>Clostridia</taxon>
        <taxon>Peptostreptococcales</taxon>
        <taxon>Natronincolaceae</taxon>
        <taxon>Natronincola</taxon>
    </lineage>
</organism>
<dbReference type="Pfam" id="PF07872">
    <property type="entry name" value="DUF1659"/>
    <property type="match status" value="1"/>
</dbReference>
<dbReference type="RefSeq" id="WP_090554787.1">
    <property type="nucleotide sequence ID" value="NZ_FNFP01000011.1"/>
</dbReference>
<keyword evidence="3" id="KW-1185">Reference proteome</keyword>
<reference evidence="2 3" key="1">
    <citation type="submission" date="2016-10" db="EMBL/GenBank/DDBJ databases">
        <authorList>
            <person name="de Groot N.N."/>
        </authorList>
    </citation>
    <scope>NUCLEOTIDE SEQUENCE [LARGE SCALE GENOMIC DNA]</scope>
    <source>
        <strain evidence="2 3">DSM 18346</strain>
    </source>
</reference>
<protein>
    <recommendedName>
        <fullName evidence="1">DUF1659 domain-containing protein</fullName>
    </recommendedName>
</protein>
<dbReference type="Proteomes" id="UP000198718">
    <property type="component" value="Unassembled WGS sequence"/>
</dbReference>